<comment type="similarity">
    <text evidence="1">Belongs to the peptidase C15 family.</text>
</comment>
<evidence type="ECO:0000256" key="3">
    <source>
        <dbReference type="ARBA" id="ARBA00022801"/>
    </source>
</evidence>
<keyword evidence="3" id="KW-0378">Hydrolase</keyword>
<evidence type="ECO:0000256" key="4">
    <source>
        <dbReference type="ARBA" id="ARBA00022807"/>
    </source>
</evidence>
<evidence type="ECO:0000313" key="7">
    <source>
        <dbReference type="Proteomes" id="UP000706124"/>
    </source>
</evidence>
<dbReference type="AlphaFoldDB" id="A0A9P7MJB4"/>
<dbReference type="InterPro" id="IPR036440">
    <property type="entry name" value="Peptidase_C15-like_sf"/>
</dbReference>
<evidence type="ECO:0000313" key="6">
    <source>
        <dbReference type="EMBL" id="KAG5948762.1"/>
    </source>
</evidence>
<feature type="domain" description="Ig-like" evidence="5">
    <location>
        <begin position="109"/>
        <end position="190"/>
    </location>
</feature>
<keyword evidence="7" id="KW-1185">Reference proteome</keyword>
<gene>
    <name evidence="6" type="ORF">E4U60_000837</name>
</gene>
<accession>A0A9P7MJB4</accession>
<name>A0A9P7MJB4_9HYPO</name>
<evidence type="ECO:0000256" key="1">
    <source>
        <dbReference type="ARBA" id="ARBA00006641"/>
    </source>
</evidence>
<dbReference type="GO" id="GO:0008234">
    <property type="term" value="F:cysteine-type peptidase activity"/>
    <property type="evidence" value="ECO:0007669"/>
    <property type="project" value="UniProtKB-KW"/>
</dbReference>
<sequence>MASHINDPDEFVVLVTGFLPFQQKFPVNPSWEIAKGLPSRLQPLRVKDAADNTNGGGQTIDLPAVRILVHPEPLPVKYKPVRDLVPSFWDGTHQGLRVDAVIHIGMAGPRTSYLVERRAHRRGYRNVDVDCKLPEEGMDGRPNDPDWIWYDQPDEIVSDLDIDDVHARWQACSSKDMDLRISEDAGHFLCDWVYYCSLSHLLRSNRPKKACFLHVPCDTSDEQILQGREVTLNLIRAIAESEMSQRQSRNRDT</sequence>
<evidence type="ECO:0000259" key="5">
    <source>
        <dbReference type="PROSITE" id="PS50835"/>
    </source>
</evidence>
<dbReference type="PANTHER" id="PTHR23402:SF1">
    <property type="entry name" value="PYROGLUTAMYL-PEPTIDASE I"/>
    <property type="match status" value="1"/>
</dbReference>
<dbReference type="InterPro" id="IPR016125">
    <property type="entry name" value="Peptidase_C15-like"/>
</dbReference>
<keyword evidence="4" id="KW-0788">Thiol protease</keyword>
<dbReference type="PROSITE" id="PS50835">
    <property type="entry name" value="IG_LIKE"/>
    <property type="match status" value="1"/>
</dbReference>
<dbReference type="OrthoDB" id="407146at2759"/>
<keyword evidence="2" id="KW-0645">Protease</keyword>
<dbReference type="SUPFAM" id="SSF53182">
    <property type="entry name" value="Pyrrolidone carboxyl peptidase (pyroglutamate aminopeptidase)"/>
    <property type="match status" value="1"/>
</dbReference>
<organism evidence="6 7">
    <name type="scientific">Claviceps pazoutovae</name>
    <dbReference type="NCBI Taxonomy" id="1649127"/>
    <lineage>
        <taxon>Eukaryota</taxon>
        <taxon>Fungi</taxon>
        <taxon>Dikarya</taxon>
        <taxon>Ascomycota</taxon>
        <taxon>Pezizomycotina</taxon>
        <taxon>Sordariomycetes</taxon>
        <taxon>Hypocreomycetidae</taxon>
        <taxon>Hypocreales</taxon>
        <taxon>Clavicipitaceae</taxon>
        <taxon>Claviceps</taxon>
    </lineage>
</organism>
<protein>
    <recommendedName>
        <fullName evidence="5">Ig-like domain-containing protein</fullName>
    </recommendedName>
</protein>
<proteinExistence type="inferred from homology"/>
<dbReference type="GO" id="GO:0006508">
    <property type="term" value="P:proteolysis"/>
    <property type="evidence" value="ECO:0007669"/>
    <property type="project" value="UniProtKB-KW"/>
</dbReference>
<dbReference type="Proteomes" id="UP000706124">
    <property type="component" value="Unassembled WGS sequence"/>
</dbReference>
<dbReference type="PANTHER" id="PTHR23402">
    <property type="entry name" value="PROTEASE FAMILY C15 PYROGLUTAMYL-PEPTIDASE I-RELATED"/>
    <property type="match status" value="1"/>
</dbReference>
<dbReference type="Pfam" id="PF01470">
    <property type="entry name" value="Peptidase_C15"/>
    <property type="match status" value="1"/>
</dbReference>
<dbReference type="Gene3D" id="3.40.630.20">
    <property type="entry name" value="Peptidase C15, pyroglutamyl peptidase I-like"/>
    <property type="match status" value="1"/>
</dbReference>
<reference evidence="6 7" key="1">
    <citation type="journal article" date="2020" name="bioRxiv">
        <title>Whole genome comparisons of ergot fungi reveals the divergence and evolution of species within the genus Claviceps are the result of varying mechanisms driving genome evolution and host range expansion.</title>
        <authorList>
            <person name="Wyka S.A."/>
            <person name="Mondo S.J."/>
            <person name="Liu M."/>
            <person name="Dettman J."/>
            <person name="Nalam V."/>
            <person name="Broders K.D."/>
        </authorList>
    </citation>
    <scope>NUCLEOTIDE SEQUENCE [LARGE SCALE GENOMIC DNA]</scope>
    <source>
        <strain evidence="6 7">CCC 1485</strain>
    </source>
</reference>
<comment type="caution">
    <text evidence="6">The sequence shown here is derived from an EMBL/GenBank/DDBJ whole genome shotgun (WGS) entry which is preliminary data.</text>
</comment>
<dbReference type="EMBL" id="SRPO01000013">
    <property type="protein sequence ID" value="KAG5948762.1"/>
    <property type="molecule type" value="Genomic_DNA"/>
</dbReference>
<evidence type="ECO:0000256" key="2">
    <source>
        <dbReference type="ARBA" id="ARBA00022670"/>
    </source>
</evidence>
<dbReference type="InterPro" id="IPR007110">
    <property type="entry name" value="Ig-like_dom"/>
</dbReference>